<reference evidence="4 5" key="1">
    <citation type="submission" date="2016-11" db="EMBL/GenBank/DDBJ databases">
        <authorList>
            <person name="Jaros S."/>
            <person name="Januszkiewicz K."/>
            <person name="Wedrychowicz H."/>
        </authorList>
    </citation>
    <scope>NUCLEOTIDE SEQUENCE [LARGE SCALE GENOMIC DNA]</scope>
    <source>
        <strain evidence="4 5">DSM 6191</strain>
    </source>
</reference>
<dbReference type="PANTHER" id="PTHR11986">
    <property type="entry name" value="AMINOTRANSFERASE CLASS III"/>
    <property type="match status" value="1"/>
</dbReference>
<evidence type="ECO:0000313" key="5">
    <source>
        <dbReference type="Proteomes" id="UP000184241"/>
    </source>
</evidence>
<dbReference type="InterPro" id="IPR015422">
    <property type="entry name" value="PyrdxlP-dep_Trfase_small"/>
</dbReference>
<evidence type="ECO:0000256" key="1">
    <source>
        <dbReference type="ARBA" id="ARBA00001933"/>
    </source>
</evidence>
<dbReference type="InterPro" id="IPR050103">
    <property type="entry name" value="Class-III_PLP-dep_AT"/>
</dbReference>
<dbReference type="Pfam" id="PF00202">
    <property type="entry name" value="Aminotran_3"/>
    <property type="match status" value="1"/>
</dbReference>
<proteinExistence type="inferred from homology"/>
<dbReference type="GO" id="GO:0042802">
    <property type="term" value="F:identical protein binding"/>
    <property type="evidence" value="ECO:0007669"/>
    <property type="project" value="TreeGrafter"/>
</dbReference>
<dbReference type="SUPFAM" id="SSF53383">
    <property type="entry name" value="PLP-dependent transferases"/>
    <property type="match status" value="1"/>
</dbReference>
<dbReference type="PIRSF" id="PIRSF000521">
    <property type="entry name" value="Transaminase_4ab_Lys_Orn"/>
    <property type="match status" value="1"/>
</dbReference>
<keyword evidence="2 3" id="KW-0663">Pyridoxal phosphate</keyword>
<organism evidence="4 5">
    <name type="scientific">Clostridium intestinale DSM 6191</name>
    <dbReference type="NCBI Taxonomy" id="1121320"/>
    <lineage>
        <taxon>Bacteria</taxon>
        <taxon>Bacillati</taxon>
        <taxon>Bacillota</taxon>
        <taxon>Clostridia</taxon>
        <taxon>Eubacteriales</taxon>
        <taxon>Clostridiaceae</taxon>
        <taxon>Clostridium</taxon>
    </lineage>
</organism>
<dbReference type="InterPro" id="IPR005814">
    <property type="entry name" value="Aminotrans_3"/>
</dbReference>
<evidence type="ECO:0000256" key="3">
    <source>
        <dbReference type="RuleBase" id="RU003560"/>
    </source>
</evidence>
<comment type="similarity">
    <text evidence="3">Belongs to the class-III pyridoxal-phosphate-dependent aminotransferase family.</text>
</comment>
<keyword evidence="4" id="KW-0808">Transferase</keyword>
<dbReference type="FunFam" id="3.40.640.10:FF:000004">
    <property type="entry name" value="Acetylornithine aminotransferase"/>
    <property type="match status" value="1"/>
</dbReference>
<dbReference type="EMBL" id="FQXU01000006">
    <property type="protein sequence ID" value="SHI11689.1"/>
    <property type="molecule type" value="Genomic_DNA"/>
</dbReference>
<dbReference type="GO" id="GO:0009447">
    <property type="term" value="P:putrescine catabolic process"/>
    <property type="evidence" value="ECO:0007669"/>
    <property type="project" value="TreeGrafter"/>
</dbReference>
<protein>
    <submittedName>
        <fullName evidence="4">Putrescine aminotransferase</fullName>
    </submittedName>
</protein>
<dbReference type="RefSeq" id="WP_073019148.1">
    <property type="nucleotide sequence ID" value="NZ_FQXU01000006.1"/>
</dbReference>
<dbReference type="CDD" id="cd00610">
    <property type="entry name" value="OAT_like"/>
    <property type="match status" value="1"/>
</dbReference>
<dbReference type="Proteomes" id="UP000184241">
    <property type="component" value="Unassembled WGS sequence"/>
</dbReference>
<keyword evidence="4" id="KW-0032">Aminotransferase</keyword>
<name>A0A1M5YII5_9CLOT</name>
<dbReference type="InterPro" id="IPR015424">
    <property type="entry name" value="PyrdxlP-dep_Trfase"/>
</dbReference>
<evidence type="ECO:0000313" key="4">
    <source>
        <dbReference type="EMBL" id="SHI11689.1"/>
    </source>
</evidence>
<dbReference type="PROSITE" id="PS00600">
    <property type="entry name" value="AA_TRANSFER_CLASS_3"/>
    <property type="match status" value="1"/>
</dbReference>
<dbReference type="GO" id="GO:0033094">
    <property type="term" value="F:putrescine--2-oxoglutarate transaminase activity"/>
    <property type="evidence" value="ECO:0007669"/>
    <property type="project" value="TreeGrafter"/>
</dbReference>
<dbReference type="InterPro" id="IPR049704">
    <property type="entry name" value="Aminotrans_3_PPA_site"/>
</dbReference>
<sequence>MEKKFVLEDLERILSYVTGDELTAYDKKKIVKEAVDNYNNYVNPGWLKYRKSVSTNAAFVEWTDNDSYFYDVNGEEFIDCLGGFGIFMCGHRNEEILEVVEAQLKKQALHSQELLDPLRGYLAKVMAEITPGDLNYCFFTNGGAEAVEMAIKLARIATGGSWYISAVNGFHGKSMGAISLGGKDTYRTPYLPMIQQVQHVEYGNAEDIRKAIRNLTHVGEKVAAVVLEPIQGEGGIIIPPKGYLKEVRKICDEYDVCLILDEIQTGMGRTGTMFRCEAEGVVPDILTYGKAFGGGIMPITGIIARPHLWVKELQDNPWILGSPTFGGNPLACSAALATIKYMLKHDIPKQAHEKGEYLLKGLNKLKSKYPELIQEVRGVGLMIGVEFNRTEMGFSVAKGLFSRKVMTAGTLVNSKTIRFEPAATTSYEDFDKVLKRLDEALADTKKLFNHSDSKIG</sequence>
<evidence type="ECO:0000256" key="2">
    <source>
        <dbReference type="ARBA" id="ARBA00022898"/>
    </source>
</evidence>
<dbReference type="PANTHER" id="PTHR11986:SF112">
    <property type="entry name" value="PUTRESCINE AMINOTRANSFERASE"/>
    <property type="match status" value="1"/>
</dbReference>
<comment type="cofactor">
    <cofactor evidence="1">
        <name>pyridoxal 5'-phosphate</name>
        <dbReference type="ChEBI" id="CHEBI:597326"/>
    </cofactor>
</comment>
<dbReference type="InterPro" id="IPR015421">
    <property type="entry name" value="PyrdxlP-dep_Trfase_major"/>
</dbReference>
<dbReference type="NCBIfam" id="NF008570">
    <property type="entry name" value="PRK11522.1"/>
    <property type="match status" value="1"/>
</dbReference>
<accession>A0A1M5YII5</accession>
<dbReference type="Gene3D" id="3.40.640.10">
    <property type="entry name" value="Type I PLP-dependent aspartate aminotransferase-like (Major domain)"/>
    <property type="match status" value="1"/>
</dbReference>
<dbReference type="AlphaFoldDB" id="A0A1M5YII5"/>
<dbReference type="Gene3D" id="3.90.1150.10">
    <property type="entry name" value="Aspartate Aminotransferase, domain 1"/>
    <property type="match status" value="1"/>
</dbReference>
<gene>
    <name evidence="4" type="ORF">SAMN02745941_02020</name>
</gene>
<dbReference type="GO" id="GO:0030170">
    <property type="term" value="F:pyridoxal phosphate binding"/>
    <property type="evidence" value="ECO:0007669"/>
    <property type="project" value="InterPro"/>
</dbReference>